<proteinExistence type="inferred from homology"/>
<dbReference type="Gene3D" id="2.40.30.10">
    <property type="entry name" value="Translation factors"/>
    <property type="match status" value="2"/>
</dbReference>
<dbReference type="PANTHER" id="PTHR43381:SF5">
    <property type="entry name" value="TR-TYPE G DOMAIN-CONTAINING PROTEIN"/>
    <property type="match status" value="1"/>
</dbReference>
<organism evidence="14">
    <name type="scientific">uncultured Alphaproteobacteria bacterium</name>
    <dbReference type="NCBI Taxonomy" id="91750"/>
    <lineage>
        <taxon>Bacteria</taxon>
        <taxon>Pseudomonadati</taxon>
        <taxon>Pseudomonadota</taxon>
        <taxon>Alphaproteobacteria</taxon>
        <taxon>environmental samples</taxon>
    </lineage>
</organism>
<dbReference type="CDD" id="cd03702">
    <property type="entry name" value="IF2_mtIF2_II"/>
    <property type="match status" value="1"/>
</dbReference>
<name>A0A212K9W2_9PROT</name>
<evidence type="ECO:0000256" key="5">
    <source>
        <dbReference type="ARBA" id="ARBA00022540"/>
    </source>
</evidence>
<keyword evidence="8 9" id="KW-0342">GTP-binding</keyword>
<dbReference type="AlphaFoldDB" id="A0A212K9W2"/>
<keyword evidence="7 9" id="KW-0648">Protein biosynthesis</keyword>
<sequence>MADDTTDNDRKAPLTLRTGTLELKKTVEKGRVRQSFSHGRSKEVKVEVRRKRTIATGGSSASDHGFDNGVLTNSEKAQRLRVLQEARRAEEEARRRAEEEAIRAAEEAAKKAAEEEAAKQAAEEEAAKQAAAEAAKQAAEEEAAKQAAAAAPAAPAEPPPPAKTDAEGRPAEVRKPKREGEAPAKGEEEDEERARRKVTARPGAPAAPKVAVPKKTEPRRRSGKLTITAALSDEDREERGRSLSAVRRAREKERLKQLSMAKNQEKVVREVVIPETISVQDLANRMAERGANVIKTLMKLGMMVNINQVIDADTAQLVVEEFGHVAKRVAESDVEEGLRGAADAEALLLPRPPVVTVMGHVDHGKTSLLDALRSTDVAAGEAGGITQHIGAYQVESASGNRITFIDTPGHEAFTAMRARGAQVTDIVVLVVAADDGIMPQTVEAIRHARAAQVPIIVAINKIDKPGANPDRVRTDLLQHEVVVESLGGDVQTVEVSAKKKLNLGQLEEAILMQAEILDLKANPNREAEGVVVEARMETGRGSVATVLVQRGTLHVGDIFVAGKEWGRVRAMTDHRGQKIEAATPGVPVEVVGFQGTPGAGDDFIVTNNEQKAREVADYRQRKEREASQVKTARSSMEEMFARIQAGEVKEFPVVVKADVQGSVEALIGTLEKIGNDDVRVRVLHAAVGAINESDVTLAKASHALTIGFNVRANAQARDLARRDNAEIRYYSIIYDVAEDMKRALSGMLAPELKENFIGYAEIRQVFSITKVGKVAGCMVTEGVVRRGAKVRLLRDNVVIHEGALGQLKRFKDDAKEVREGYECGMSFENYNDLQVGDVIECYEIEEVAVSL</sequence>
<dbReference type="InterPro" id="IPR023115">
    <property type="entry name" value="TIF_IF2_dom3"/>
</dbReference>
<keyword evidence="6 9" id="KW-0547">Nucleotide-binding</keyword>
<comment type="subcellular location">
    <subcellularLocation>
        <location evidence="1 9 11">Cytoplasm</location>
    </subcellularLocation>
</comment>
<accession>A0A212K9W2</accession>
<evidence type="ECO:0000259" key="13">
    <source>
        <dbReference type="PROSITE" id="PS51722"/>
    </source>
</evidence>
<dbReference type="SUPFAM" id="SSF52156">
    <property type="entry name" value="Initiation factor IF2/eIF5b, domain 3"/>
    <property type="match status" value="1"/>
</dbReference>
<dbReference type="HAMAP" id="MF_00100_B">
    <property type="entry name" value="IF_2_B"/>
    <property type="match status" value="1"/>
</dbReference>
<evidence type="ECO:0000256" key="11">
    <source>
        <dbReference type="RuleBase" id="RU000645"/>
    </source>
</evidence>
<feature type="domain" description="Tr-type G" evidence="13">
    <location>
        <begin position="350"/>
        <end position="518"/>
    </location>
</feature>
<feature type="compositionally biased region" description="Basic and acidic residues" evidence="12">
    <location>
        <begin position="76"/>
        <end position="127"/>
    </location>
</feature>
<protein>
    <recommendedName>
        <fullName evidence="3 9">Translation initiation factor IF-2</fullName>
    </recommendedName>
</protein>
<reference evidence="14" key="1">
    <citation type="submission" date="2016-04" db="EMBL/GenBank/DDBJ databases">
        <authorList>
            <person name="Evans L.H."/>
            <person name="Alamgir A."/>
            <person name="Owens N."/>
            <person name="Weber N.D."/>
            <person name="Virtaneva K."/>
            <person name="Barbian K."/>
            <person name="Babar A."/>
            <person name="Rosenke K."/>
        </authorList>
    </citation>
    <scope>NUCLEOTIDE SEQUENCE</scope>
    <source>
        <strain evidence="14">86</strain>
    </source>
</reference>
<comment type="function">
    <text evidence="9 10">One of the essential components for the initiation of protein synthesis. Protects formylmethionyl-tRNA from spontaneous hydrolysis and promotes its binding to the 30S ribosomal subunits. Also involved in the hydrolysis of GTP during the formation of the 70S ribosomal complex.</text>
</comment>
<dbReference type="PROSITE" id="PS51722">
    <property type="entry name" value="G_TR_2"/>
    <property type="match status" value="1"/>
</dbReference>
<evidence type="ECO:0000256" key="9">
    <source>
        <dbReference type="HAMAP-Rule" id="MF_00100"/>
    </source>
</evidence>
<dbReference type="Pfam" id="PF08364">
    <property type="entry name" value="IF2_assoc"/>
    <property type="match status" value="1"/>
</dbReference>
<dbReference type="InterPro" id="IPR053905">
    <property type="entry name" value="EF-G-like_DII"/>
</dbReference>
<dbReference type="NCBIfam" id="TIGR00231">
    <property type="entry name" value="small_GTP"/>
    <property type="match status" value="1"/>
</dbReference>
<feature type="compositionally biased region" description="Low complexity" evidence="12">
    <location>
        <begin position="128"/>
        <end position="137"/>
    </location>
</feature>
<dbReference type="GO" id="GO:0003924">
    <property type="term" value="F:GTPase activity"/>
    <property type="evidence" value="ECO:0007669"/>
    <property type="project" value="UniProtKB-UniRule"/>
</dbReference>
<dbReference type="SUPFAM" id="SSF52540">
    <property type="entry name" value="P-loop containing nucleoside triphosphate hydrolases"/>
    <property type="match status" value="1"/>
</dbReference>
<evidence type="ECO:0000256" key="4">
    <source>
        <dbReference type="ARBA" id="ARBA00022490"/>
    </source>
</evidence>
<comment type="similarity">
    <text evidence="2 9 10">Belongs to the TRAFAC class translation factor GTPase superfamily. Classic translation factor GTPase family. IF-2 subfamily.</text>
</comment>
<dbReference type="Pfam" id="PF04760">
    <property type="entry name" value="IF2_N"/>
    <property type="match status" value="1"/>
</dbReference>
<dbReference type="FunFam" id="2.40.30.10:FF:000007">
    <property type="entry name" value="Translation initiation factor IF-2"/>
    <property type="match status" value="1"/>
</dbReference>
<evidence type="ECO:0000256" key="2">
    <source>
        <dbReference type="ARBA" id="ARBA00007733"/>
    </source>
</evidence>
<dbReference type="InterPro" id="IPR009000">
    <property type="entry name" value="Transl_B-barrel_sf"/>
</dbReference>
<dbReference type="GO" id="GO:0003743">
    <property type="term" value="F:translation initiation factor activity"/>
    <property type="evidence" value="ECO:0007669"/>
    <property type="project" value="UniProtKB-UniRule"/>
</dbReference>
<evidence type="ECO:0000256" key="10">
    <source>
        <dbReference type="RuleBase" id="RU000644"/>
    </source>
</evidence>
<dbReference type="InterPro" id="IPR000795">
    <property type="entry name" value="T_Tr_GTP-bd_dom"/>
</dbReference>
<dbReference type="InterPro" id="IPR044145">
    <property type="entry name" value="IF2_II"/>
</dbReference>
<keyword evidence="4 9" id="KW-0963">Cytoplasm</keyword>
<dbReference type="EMBL" id="FLUO01000001">
    <property type="protein sequence ID" value="SBW08446.1"/>
    <property type="molecule type" value="Genomic_DNA"/>
</dbReference>
<dbReference type="Gene3D" id="3.40.50.10050">
    <property type="entry name" value="Translation initiation factor IF- 2, domain 3"/>
    <property type="match status" value="1"/>
</dbReference>
<dbReference type="InterPro" id="IPR000178">
    <property type="entry name" value="TF_IF2_bacterial-like"/>
</dbReference>
<feature type="binding site" evidence="9">
    <location>
        <begin position="359"/>
        <end position="366"/>
    </location>
    <ligand>
        <name>GTP</name>
        <dbReference type="ChEBI" id="CHEBI:37565"/>
    </ligand>
</feature>
<feature type="region of interest" description="Disordered" evidence="12">
    <location>
        <begin position="31"/>
        <end position="227"/>
    </location>
</feature>
<dbReference type="FunFam" id="3.40.50.10050:FF:000001">
    <property type="entry name" value="Translation initiation factor IF-2"/>
    <property type="match status" value="1"/>
</dbReference>
<feature type="binding site" evidence="9">
    <location>
        <begin position="406"/>
        <end position="410"/>
    </location>
    <ligand>
        <name>GTP</name>
        <dbReference type="ChEBI" id="CHEBI:37565"/>
    </ligand>
</feature>
<evidence type="ECO:0000256" key="7">
    <source>
        <dbReference type="ARBA" id="ARBA00022917"/>
    </source>
</evidence>
<keyword evidence="5 9" id="KW-0396">Initiation factor</keyword>
<dbReference type="InterPro" id="IPR015760">
    <property type="entry name" value="TIF_IF2"/>
</dbReference>
<dbReference type="Pfam" id="PF00009">
    <property type="entry name" value="GTP_EFTU"/>
    <property type="match status" value="1"/>
</dbReference>
<evidence type="ECO:0000256" key="8">
    <source>
        <dbReference type="ARBA" id="ARBA00023134"/>
    </source>
</evidence>
<dbReference type="FunFam" id="3.40.50.300:FF:000019">
    <property type="entry name" value="Translation initiation factor IF-2"/>
    <property type="match status" value="1"/>
</dbReference>
<dbReference type="Gene3D" id="3.40.50.300">
    <property type="entry name" value="P-loop containing nucleotide triphosphate hydrolases"/>
    <property type="match status" value="1"/>
</dbReference>
<dbReference type="InterPro" id="IPR006847">
    <property type="entry name" value="IF2_N"/>
</dbReference>
<gene>
    <name evidence="9 14" type="primary">infB</name>
    <name evidence="14" type="ORF">KL86APRO_12394</name>
</gene>
<dbReference type="PROSITE" id="PS01176">
    <property type="entry name" value="IF2"/>
    <property type="match status" value="1"/>
</dbReference>
<evidence type="ECO:0000313" key="14">
    <source>
        <dbReference type="EMBL" id="SBW08446.1"/>
    </source>
</evidence>
<dbReference type="SUPFAM" id="SSF50447">
    <property type="entry name" value="Translation proteins"/>
    <property type="match status" value="2"/>
</dbReference>
<dbReference type="Pfam" id="PF22042">
    <property type="entry name" value="EF-G_D2"/>
    <property type="match status" value="1"/>
</dbReference>
<comment type="caution">
    <text evidence="9">Lacks conserved residue(s) required for the propagation of feature annotation.</text>
</comment>
<evidence type="ECO:0000256" key="1">
    <source>
        <dbReference type="ARBA" id="ARBA00004496"/>
    </source>
</evidence>
<feature type="compositionally biased region" description="Low complexity" evidence="12">
    <location>
        <begin position="204"/>
        <end position="213"/>
    </location>
</feature>
<dbReference type="PANTHER" id="PTHR43381">
    <property type="entry name" value="TRANSLATION INITIATION FACTOR IF-2-RELATED"/>
    <property type="match status" value="1"/>
</dbReference>
<dbReference type="InterPro" id="IPR004161">
    <property type="entry name" value="EFTu-like_2"/>
</dbReference>
<dbReference type="FunFam" id="2.40.30.10:FF:000008">
    <property type="entry name" value="Translation initiation factor IF-2"/>
    <property type="match status" value="1"/>
</dbReference>
<dbReference type="Pfam" id="PF11987">
    <property type="entry name" value="IF-2"/>
    <property type="match status" value="1"/>
</dbReference>
<dbReference type="GO" id="GO:0005829">
    <property type="term" value="C:cytosol"/>
    <property type="evidence" value="ECO:0007669"/>
    <property type="project" value="TreeGrafter"/>
</dbReference>
<evidence type="ECO:0000256" key="6">
    <source>
        <dbReference type="ARBA" id="ARBA00022741"/>
    </source>
</evidence>
<evidence type="ECO:0000256" key="3">
    <source>
        <dbReference type="ARBA" id="ARBA00020675"/>
    </source>
</evidence>
<dbReference type="CDD" id="cd01887">
    <property type="entry name" value="IF2_eIF5B"/>
    <property type="match status" value="1"/>
</dbReference>
<dbReference type="InterPro" id="IPR005225">
    <property type="entry name" value="Small_GTP-bd"/>
</dbReference>
<feature type="compositionally biased region" description="Low complexity" evidence="12">
    <location>
        <begin position="145"/>
        <end position="154"/>
    </location>
</feature>
<feature type="compositionally biased region" description="Basic and acidic residues" evidence="12">
    <location>
        <begin position="164"/>
        <end position="186"/>
    </location>
</feature>
<dbReference type="InterPro" id="IPR036925">
    <property type="entry name" value="TIF_IF2_dom3_sf"/>
</dbReference>
<dbReference type="InterPro" id="IPR013575">
    <property type="entry name" value="IF2_assoc_dom_bac"/>
</dbReference>
<dbReference type="GO" id="GO:0005525">
    <property type="term" value="F:GTP binding"/>
    <property type="evidence" value="ECO:0007669"/>
    <property type="project" value="UniProtKB-KW"/>
</dbReference>
<evidence type="ECO:0000256" key="12">
    <source>
        <dbReference type="SAM" id="MobiDB-lite"/>
    </source>
</evidence>
<dbReference type="InterPro" id="IPR027417">
    <property type="entry name" value="P-loop_NTPase"/>
</dbReference>
<feature type="binding site" evidence="9">
    <location>
        <begin position="460"/>
        <end position="463"/>
    </location>
    <ligand>
        <name>GTP</name>
        <dbReference type="ChEBI" id="CHEBI:37565"/>
    </ligand>
</feature>
<dbReference type="NCBIfam" id="TIGR00487">
    <property type="entry name" value="IF-2"/>
    <property type="match status" value="1"/>
</dbReference>
<dbReference type="CDD" id="cd03692">
    <property type="entry name" value="mtIF2_IVc"/>
    <property type="match status" value="1"/>
</dbReference>
<dbReference type="Pfam" id="PF03144">
    <property type="entry name" value="GTP_EFTU_D2"/>
    <property type="match status" value="1"/>
</dbReference>